<feature type="non-terminal residue" evidence="1">
    <location>
        <position position="1"/>
    </location>
</feature>
<name>A0AAV2SJK2_MEGNR</name>
<proteinExistence type="predicted"/>
<dbReference type="EMBL" id="CAXKWB010066694">
    <property type="protein sequence ID" value="CAL4190401.1"/>
    <property type="molecule type" value="Genomic_DNA"/>
</dbReference>
<gene>
    <name evidence="1" type="ORF">MNOR_LOCUS36460</name>
</gene>
<evidence type="ECO:0000313" key="1">
    <source>
        <dbReference type="EMBL" id="CAL4190401.1"/>
    </source>
</evidence>
<dbReference type="AlphaFoldDB" id="A0AAV2SJK2"/>
<reference evidence="1 2" key="1">
    <citation type="submission" date="2024-05" db="EMBL/GenBank/DDBJ databases">
        <authorList>
            <person name="Wallberg A."/>
        </authorList>
    </citation>
    <scope>NUCLEOTIDE SEQUENCE [LARGE SCALE GENOMIC DNA]</scope>
</reference>
<accession>A0AAV2SJK2</accession>
<protein>
    <submittedName>
        <fullName evidence="1">Uncharacterized protein</fullName>
    </submittedName>
</protein>
<sequence length="103" mass="11302">VFSESSSPVEKQKLLNGASVYDNTQDDYPIDDFENFNKAYTDIDLSTDSSAVQSPSHSPLLNDRSDLHHLLGSPVAEVEVFPHGSLQGPPKKGCLHFEDDILS</sequence>
<dbReference type="Proteomes" id="UP001497623">
    <property type="component" value="Unassembled WGS sequence"/>
</dbReference>
<comment type="caution">
    <text evidence="1">The sequence shown here is derived from an EMBL/GenBank/DDBJ whole genome shotgun (WGS) entry which is preliminary data.</text>
</comment>
<evidence type="ECO:0000313" key="2">
    <source>
        <dbReference type="Proteomes" id="UP001497623"/>
    </source>
</evidence>
<organism evidence="1 2">
    <name type="scientific">Meganyctiphanes norvegica</name>
    <name type="common">Northern krill</name>
    <name type="synonym">Thysanopoda norvegica</name>
    <dbReference type="NCBI Taxonomy" id="48144"/>
    <lineage>
        <taxon>Eukaryota</taxon>
        <taxon>Metazoa</taxon>
        <taxon>Ecdysozoa</taxon>
        <taxon>Arthropoda</taxon>
        <taxon>Crustacea</taxon>
        <taxon>Multicrustacea</taxon>
        <taxon>Malacostraca</taxon>
        <taxon>Eumalacostraca</taxon>
        <taxon>Eucarida</taxon>
        <taxon>Euphausiacea</taxon>
        <taxon>Euphausiidae</taxon>
        <taxon>Meganyctiphanes</taxon>
    </lineage>
</organism>
<keyword evidence="2" id="KW-1185">Reference proteome</keyword>